<dbReference type="CDD" id="cd04301">
    <property type="entry name" value="NAT_SF"/>
    <property type="match status" value="1"/>
</dbReference>
<evidence type="ECO:0000313" key="2">
    <source>
        <dbReference type="EMBL" id="UTI64864.1"/>
    </source>
</evidence>
<reference evidence="2 3" key="1">
    <citation type="submission" date="2022-06" db="EMBL/GenBank/DDBJ databases">
        <title>Paraconexibacter antarcticus.</title>
        <authorList>
            <person name="Kim C.S."/>
        </authorList>
    </citation>
    <scope>NUCLEOTIDE SEQUENCE [LARGE SCALE GENOMIC DNA]</scope>
    <source>
        <strain evidence="2 3">02-257</strain>
    </source>
</reference>
<dbReference type="PROSITE" id="PS51186">
    <property type="entry name" value="GNAT"/>
    <property type="match status" value="1"/>
</dbReference>
<dbReference type="Proteomes" id="UP001056035">
    <property type="component" value="Chromosome"/>
</dbReference>
<evidence type="ECO:0000313" key="3">
    <source>
        <dbReference type="Proteomes" id="UP001056035"/>
    </source>
</evidence>
<dbReference type="SUPFAM" id="SSF55729">
    <property type="entry name" value="Acyl-CoA N-acyltransferases (Nat)"/>
    <property type="match status" value="1"/>
</dbReference>
<dbReference type="InterPro" id="IPR000182">
    <property type="entry name" value="GNAT_dom"/>
</dbReference>
<dbReference type="EMBL" id="CP098502">
    <property type="protein sequence ID" value="UTI64864.1"/>
    <property type="molecule type" value="Genomic_DNA"/>
</dbReference>
<accession>A0ABY5DTE7</accession>
<protein>
    <submittedName>
        <fullName evidence="2">GNAT family N-acetyltransferase</fullName>
    </submittedName>
</protein>
<feature type="domain" description="N-acetyltransferase" evidence="1">
    <location>
        <begin position="1"/>
        <end position="136"/>
    </location>
</feature>
<dbReference type="InterPro" id="IPR016181">
    <property type="entry name" value="Acyl_CoA_acyltransferase"/>
</dbReference>
<dbReference type="Gene3D" id="3.40.630.30">
    <property type="match status" value="1"/>
</dbReference>
<keyword evidence="3" id="KW-1185">Reference proteome</keyword>
<dbReference type="Pfam" id="PF00583">
    <property type="entry name" value="Acetyltransf_1"/>
    <property type="match status" value="1"/>
</dbReference>
<dbReference type="RefSeq" id="WP_254571561.1">
    <property type="nucleotide sequence ID" value="NZ_CP098502.1"/>
</dbReference>
<name>A0ABY5DTE7_9ACTN</name>
<gene>
    <name evidence="2" type="ORF">NBH00_01340</name>
</gene>
<sequence>MLEQTGLFPVEALDDMLASFFASEGQEQWLTARHDGAPVGFAFFRPEAHTDGTWNVLAIAVLPEHHSGGIGSRLMQHVEDILRSDGQRVLLVETSGTSKYKATRAFYRAKHYTEVARIPEYWEAGDDKVIFHKHLR</sequence>
<proteinExistence type="predicted"/>
<organism evidence="2 3">
    <name type="scientific">Paraconexibacter antarcticus</name>
    <dbReference type="NCBI Taxonomy" id="2949664"/>
    <lineage>
        <taxon>Bacteria</taxon>
        <taxon>Bacillati</taxon>
        <taxon>Actinomycetota</taxon>
        <taxon>Thermoleophilia</taxon>
        <taxon>Solirubrobacterales</taxon>
        <taxon>Paraconexibacteraceae</taxon>
        <taxon>Paraconexibacter</taxon>
    </lineage>
</organism>
<evidence type="ECO:0000259" key="1">
    <source>
        <dbReference type="PROSITE" id="PS51186"/>
    </source>
</evidence>